<reference evidence="1 2" key="1">
    <citation type="journal article" date="2024" name="G3 (Bethesda)">
        <title>Genome assembly of Hibiscus sabdariffa L. provides insights into metabolisms of medicinal natural products.</title>
        <authorList>
            <person name="Kim T."/>
        </authorList>
    </citation>
    <scope>NUCLEOTIDE SEQUENCE [LARGE SCALE GENOMIC DNA]</scope>
    <source>
        <strain evidence="1">TK-2024</strain>
        <tissue evidence="1">Old leaves</tissue>
    </source>
</reference>
<keyword evidence="2" id="KW-1185">Reference proteome</keyword>
<organism evidence="1 2">
    <name type="scientific">Hibiscus sabdariffa</name>
    <name type="common">roselle</name>
    <dbReference type="NCBI Taxonomy" id="183260"/>
    <lineage>
        <taxon>Eukaryota</taxon>
        <taxon>Viridiplantae</taxon>
        <taxon>Streptophyta</taxon>
        <taxon>Embryophyta</taxon>
        <taxon>Tracheophyta</taxon>
        <taxon>Spermatophyta</taxon>
        <taxon>Magnoliopsida</taxon>
        <taxon>eudicotyledons</taxon>
        <taxon>Gunneridae</taxon>
        <taxon>Pentapetalae</taxon>
        <taxon>rosids</taxon>
        <taxon>malvids</taxon>
        <taxon>Malvales</taxon>
        <taxon>Malvaceae</taxon>
        <taxon>Malvoideae</taxon>
        <taxon>Hibiscus</taxon>
    </lineage>
</organism>
<dbReference type="EMBL" id="JBBPBM010000015">
    <property type="protein sequence ID" value="KAK8559237.1"/>
    <property type="molecule type" value="Genomic_DNA"/>
</dbReference>
<gene>
    <name evidence="1" type="ORF">V6N12_042519</name>
</gene>
<protein>
    <submittedName>
        <fullName evidence="1">Uncharacterized protein</fullName>
    </submittedName>
</protein>
<evidence type="ECO:0000313" key="1">
    <source>
        <dbReference type="EMBL" id="KAK8559237.1"/>
    </source>
</evidence>
<dbReference type="Proteomes" id="UP001472677">
    <property type="component" value="Unassembled WGS sequence"/>
</dbReference>
<evidence type="ECO:0000313" key="2">
    <source>
        <dbReference type="Proteomes" id="UP001472677"/>
    </source>
</evidence>
<sequence>MLSQPSTPPKRVSIADMATIDGEWRWEYFEHLLLRFVLLRIAAIKASCPFLPRLKGHHAPFFRKMRLVGKARPLQGVEDVDHLLQFYPSTLLVWLPLIKLERMDEFCAMEFHEWIRSMVEPQRCSLWRLIGYSRVSVGLQPLYAFYHKASFG</sequence>
<comment type="caution">
    <text evidence="1">The sequence shown here is derived from an EMBL/GenBank/DDBJ whole genome shotgun (WGS) entry which is preliminary data.</text>
</comment>
<accession>A0ABR2EF15</accession>
<proteinExistence type="predicted"/>
<name>A0ABR2EF15_9ROSI</name>